<feature type="transmembrane region" description="Helical" evidence="1">
    <location>
        <begin position="67"/>
        <end position="86"/>
    </location>
</feature>
<dbReference type="Proteomes" id="UP001465153">
    <property type="component" value="Unassembled WGS sequence"/>
</dbReference>
<proteinExistence type="predicted"/>
<keyword evidence="3" id="KW-1185">Reference proteome</keyword>
<name>A0ABQ0AEJ8_9GAMM</name>
<dbReference type="InterPro" id="IPR004891">
    <property type="entry name" value="Mercury-R_MerC"/>
</dbReference>
<evidence type="ECO:0008006" key="4">
    <source>
        <dbReference type="Google" id="ProtNLM"/>
    </source>
</evidence>
<comment type="caution">
    <text evidence="2">The sequence shown here is derived from an EMBL/GenBank/DDBJ whole genome shotgun (WGS) entry which is preliminary data.</text>
</comment>
<accession>A0ABQ0AEJ8</accession>
<protein>
    <recommendedName>
        <fullName evidence="4">MerC domain-containing protein</fullName>
    </recommendedName>
</protein>
<evidence type="ECO:0000313" key="2">
    <source>
        <dbReference type="EMBL" id="GAA6170037.1"/>
    </source>
</evidence>
<feature type="transmembrane region" description="Helical" evidence="1">
    <location>
        <begin position="92"/>
        <end position="109"/>
    </location>
</feature>
<evidence type="ECO:0000313" key="3">
    <source>
        <dbReference type="Proteomes" id="UP001465153"/>
    </source>
</evidence>
<dbReference type="RefSeq" id="WP_233089677.1">
    <property type="nucleotide sequence ID" value="NZ_BAABWN010000018.1"/>
</dbReference>
<evidence type="ECO:0000256" key="1">
    <source>
        <dbReference type="SAM" id="Phobius"/>
    </source>
</evidence>
<feature type="transmembrane region" description="Helical" evidence="1">
    <location>
        <begin position="43"/>
        <end position="60"/>
    </location>
</feature>
<dbReference type="Pfam" id="PF03203">
    <property type="entry name" value="MerC"/>
    <property type="match status" value="1"/>
</dbReference>
<keyword evidence="1" id="KW-0472">Membrane</keyword>
<keyword evidence="1" id="KW-1133">Transmembrane helix</keyword>
<organism evidence="2 3">
    <name type="scientific">Sessilibacter corallicola</name>
    <dbReference type="NCBI Taxonomy" id="2904075"/>
    <lineage>
        <taxon>Bacteria</taxon>
        <taxon>Pseudomonadati</taxon>
        <taxon>Pseudomonadota</taxon>
        <taxon>Gammaproteobacteria</taxon>
        <taxon>Cellvibrionales</taxon>
        <taxon>Cellvibrionaceae</taxon>
        <taxon>Sessilibacter</taxon>
    </lineage>
</organism>
<gene>
    <name evidence="2" type="ORF">NBRC116591_38490</name>
</gene>
<keyword evidence="1" id="KW-0812">Transmembrane</keyword>
<dbReference type="EMBL" id="BAABWN010000018">
    <property type="protein sequence ID" value="GAA6170037.1"/>
    <property type="molecule type" value="Genomic_DNA"/>
</dbReference>
<sequence length="117" mass="12220">MKDLFGAACSLLCIIHCLALPLLITVGLPIAGLSLLESENTHVILSVIILIVALWAFPIGWKTHRRLFPGVLAVIGASLLLSSLVAVEAFEAYLAAVAGAALISAHLANRKLLLSAA</sequence>
<reference evidence="2 3" key="1">
    <citation type="submission" date="2024-04" db="EMBL/GenBank/DDBJ databases">
        <title>Draft genome sequence of Sessilibacter corallicola NBRC 116591.</title>
        <authorList>
            <person name="Miyakawa T."/>
            <person name="Kusuya Y."/>
            <person name="Miura T."/>
        </authorList>
    </citation>
    <scope>NUCLEOTIDE SEQUENCE [LARGE SCALE GENOMIC DNA]</scope>
    <source>
        <strain evidence="2 3">KU-00831-HH</strain>
    </source>
</reference>